<evidence type="ECO:0000256" key="3">
    <source>
        <dbReference type="ARBA" id="ARBA00022741"/>
    </source>
</evidence>
<dbReference type="InterPro" id="IPR003593">
    <property type="entry name" value="AAA+_ATPase"/>
</dbReference>
<dbReference type="RefSeq" id="WP_203792277.1">
    <property type="nucleotide sequence ID" value="NZ_BAAAQE010000090.1"/>
</dbReference>
<feature type="transmembrane region" description="Helical" evidence="7">
    <location>
        <begin position="157"/>
        <end position="185"/>
    </location>
</feature>
<keyword evidence="5 7" id="KW-1133">Transmembrane helix</keyword>
<comment type="subcellular location">
    <subcellularLocation>
        <location evidence="1">Cell membrane</location>
        <topology evidence="1">Multi-pass membrane protein</topology>
    </subcellularLocation>
</comment>
<organism evidence="9 10">
    <name type="scientific">Actinoplanes couchii</name>
    <dbReference type="NCBI Taxonomy" id="403638"/>
    <lineage>
        <taxon>Bacteria</taxon>
        <taxon>Bacillati</taxon>
        <taxon>Actinomycetota</taxon>
        <taxon>Actinomycetes</taxon>
        <taxon>Micromonosporales</taxon>
        <taxon>Micromonosporaceae</taxon>
        <taxon>Actinoplanes</taxon>
    </lineage>
</organism>
<sequence>MSEQTTREKGGGGFQAAFSLLWGTSRPLGVALLVYGVFASIAPVAVLITLGSLIQRIDTTDPQGSLSSLHGTLVAVGVTFVLTLLLGPIQSVLGGLVKWRLVYHTQDRLIAAVSRPAGTGHLEDPKVLDDLSMAQGKLVNYYSADAPMTVVGVVAKYLNGILACAVLSWWHWWLGIVVLIAWIAILRPQLMLVQKQAGVFSARAEVMRRAFYLEELATRPAAAKESRVFGLGRWLVEAFRAQWIRAMEGSWAVLRKQGRQAVTLSLFVFATIAGVATLVAEAAFHSEITRGRMVLLLVVLVASSALGALSMEDLRLPWMLKGLPRLSGLESTLVEDRPSGSAPVPDGPLREGIRFEGVRFRYAGSDRDVFAGLDLTIEAGRSTALVGVNGAGKTTFVKLLAGLQTPTGGRIMVDGADLAGYPARDWQRRVAVVFQDFARYPFSVRDNITMGAPAHRDDTEGVEWAARQAGALAIVEGLPRGWDTGLSREFDNGVDLSGGQWQRIVLARALFAVRHGARVLVLDEPTAWLDARGEADFFDRFLDITQGTTTVIISHRFSTVRRADTICVLDEGRVAESGDHDSLVSRGGRYAEMFALQAARFEEDETDD</sequence>
<feature type="transmembrane region" description="Helical" evidence="7">
    <location>
        <begin position="66"/>
        <end position="89"/>
    </location>
</feature>
<evidence type="ECO:0000259" key="8">
    <source>
        <dbReference type="PROSITE" id="PS50893"/>
    </source>
</evidence>
<evidence type="ECO:0000313" key="10">
    <source>
        <dbReference type="Proteomes" id="UP000612282"/>
    </source>
</evidence>
<feature type="domain" description="ABC transporter" evidence="8">
    <location>
        <begin position="353"/>
        <end position="596"/>
    </location>
</feature>
<reference evidence="9 10" key="1">
    <citation type="submission" date="2021-01" db="EMBL/GenBank/DDBJ databases">
        <title>Whole genome shotgun sequence of Actinoplanes couchii NBRC 106145.</title>
        <authorList>
            <person name="Komaki H."/>
            <person name="Tamura T."/>
        </authorList>
    </citation>
    <scope>NUCLEOTIDE SEQUENCE [LARGE SCALE GENOMIC DNA]</scope>
    <source>
        <strain evidence="9 10">NBRC 106145</strain>
    </source>
</reference>
<name>A0ABQ3WZ89_9ACTN</name>
<evidence type="ECO:0000256" key="6">
    <source>
        <dbReference type="ARBA" id="ARBA00023136"/>
    </source>
</evidence>
<dbReference type="PROSITE" id="PS50893">
    <property type="entry name" value="ABC_TRANSPORTER_2"/>
    <property type="match status" value="1"/>
</dbReference>
<proteinExistence type="predicted"/>
<dbReference type="SUPFAM" id="SSF90123">
    <property type="entry name" value="ABC transporter transmembrane region"/>
    <property type="match status" value="1"/>
</dbReference>
<keyword evidence="3" id="KW-0547">Nucleotide-binding</keyword>
<dbReference type="PANTHER" id="PTHR24221:SF654">
    <property type="entry name" value="ATP-BINDING CASSETTE SUB-FAMILY B MEMBER 6"/>
    <property type="match status" value="1"/>
</dbReference>
<dbReference type="InterPro" id="IPR027417">
    <property type="entry name" value="P-loop_NTPase"/>
</dbReference>
<dbReference type="Pfam" id="PF00005">
    <property type="entry name" value="ABC_tran"/>
    <property type="match status" value="1"/>
</dbReference>
<evidence type="ECO:0000256" key="1">
    <source>
        <dbReference type="ARBA" id="ARBA00004651"/>
    </source>
</evidence>
<evidence type="ECO:0000256" key="7">
    <source>
        <dbReference type="SAM" id="Phobius"/>
    </source>
</evidence>
<dbReference type="EMBL" id="BOMG01000002">
    <property type="protein sequence ID" value="GID51597.1"/>
    <property type="molecule type" value="Genomic_DNA"/>
</dbReference>
<feature type="transmembrane region" description="Helical" evidence="7">
    <location>
        <begin position="292"/>
        <end position="311"/>
    </location>
</feature>
<keyword evidence="10" id="KW-1185">Reference proteome</keyword>
<dbReference type="InterPro" id="IPR039421">
    <property type="entry name" value="Type_1_exporter"/>
</dbReference>
<evidence type="ECO:0000313" key="9">
    <source>
        <dbReference type="EMBL" id="GID51597.1"/>
    </source>
</evidence>
<protein>
    <submittedName>
        <fullName evidence="9">Multidrug ABC transporter permease</fullName>
    </submittedName>
</protein>
<accession>A0ABQ3WZ89</accession>
<keyword evidence="2 7" id="KW-0812">Transmembrane</keyword>
<dbReference type="InterPro" id="IPR017871">
    <property type="entry name" value="ABC_transporter-like_CS"/>
</dbReference>
<comment type="caution">
    <text evidence="9">The sequence shown here is derived from an EMBL/GenBank/DDBJ whole genome shotgun (WGS) entry which is preliminary data.</text>
</comment>
<dbReference type="PANTHER" id="PTHR24221">
    <property type="entry name" value="ATP-BINDING CASSETTE SUB-FAMILY B"/>
    <property type="match status" value="1"/>
</dbReference>
<dbReference type="InterPro" id="IPR036640">
    <property type="entry name" value="ABC1_TM_sf"/>
</dbReference>
<dbReference type="SMART" id="SM00382">
    <property type="entry name" value="AAA"/>
    <property type="match status" value="1"/>
</dbReference>
<dbReference type="Gene3D" id="3.40.50.300">
    <property type="entry name" value="P-loop containing nucleotide triphosphate hydrolases"/>
    <property type="match status" value="1"/>
</dbReference>
<dbReference type="Proteomes" id="UP000612282">
    <property type="component" value="Unassembled WGS sequence"/>
</dbReference>
<gene>
    <name evidence="9" type="ORF">Aco03nite_000010</name>
</gene>
<dbReference type="InterPro" id="IPR003439">
    <property type="entry name" value="ABC_transporter-like_ATP-bd"/>
</dbReference>
<evidence type="ECO:0000256" key="2">
    <source>
        <dbReference type="ARBA" id="ARBA00022692"/>
    </source>
</evidence>
<keyword evidence="6 7" id="KW-0472">Membrane</keyword>
<feature type="transmembrane region" description="Helical" evidence="7">
    <location>
        <begin position="28"/>
        <end position="54"/>
    </location>
</feature>
<dbReference type="PROSITE" id="PS00211">
    <property type="entry name" value="ABC_TRANSPORTER_1"/>
    <property type="match status" value="1"/>
</dbReference>
<keyword evidence="4" id="KW-0067">ATP-binding</keyword>
<feature type="transmembrane region" description="Helical" evidence="7">
    <location>
        <begin position="261"/>
        <end position="280"/>
    </location>
</feature>
<evidence type="ECO:0000256" key="5">
    <source>
        <dbReference type="ARBA" id="ARBA00022989"/>
    </source>
</evidence>
<evidence type="ECO:0000256" key="4">
    <source>
        <dbReference type="ARBA" id="ARBA00022840"/>
    </source>
</evidence>
<dbReference type="SUPFAM" id="SSF52540">
    <property type="entry name" value="P-loop containing nucleoside triphosphate hydrolases"/>
    <property type="match status" value="1"/>
</dbReference>
<dbReference type="Gene3D" id="1.20.1560.10">
    <property type="entry name" value="ABC transporter type 1, transmembrane domain"/>
    <property type="match status" value="1"/>
</dbReference>